<organism evidence="1 2">
    <name type="scientific">Linnemannia hyalina</name>
    <dbReference type="NCBI Taxonomy" id="64524"/>
    <lineage>
        <taxon>Eukaryota</taxon>
        <taxon>Fungi</taxon>
        <taxon>Fungi incertae sedis</taxon>
        <taxon>Mucoromycota</taxon>
        <taxon>Mortierellomycotina</taxon>
        <taxon>Mortierellomycetes</taxon>
        <taxon>Mortierellales</taxon>
        <taxon>Mortierellaceae</taxon>
        <taxon>Linnemannia</taxon>
    </lineage>
</organism>
<name>A0A9P8BXY9_9FUNG</name>
<accession>A0A9P8BXY9</accession>
<evidence type="ECO:0000313" key="1">
    <source>
        <dbReference type="EMBL" id="KAG9073149.1"/>
    </source>
</evidence>
<keyword evidence="2" id="KW-1185">Reference proteome</keyword>
<dbReference type="EMBL" id="JAHRHY010000001">
    <property type="protein sequence ID" value="KAG9073149.1"/>
    <property type="molecule type" value="Genomic_DNA"/>
</dbReference>
<gene>
    <name evidence="1" type="ORF">KI688_000936</name>
</gene>
<dbReference type="OrthoDB" id="2430565at2759"/>
<dbReference type="AlphaFoldDB" id="A0A9P8BXY9"/>
<protein>
    <submittedName>
        <fullName evidence="1">Uncharacterized protein</fullName>
    </submittedName>
</protein>
<comment type="caution">
    <text evidence="1">The sequence shown here is derived from an EMBL/GenBank/DDBJ whole genome shotgun (WGS) entry which is preliminary data.</text>
</comment>
<evidence type="ECO:0000313" key="2">
    <source>
        <dbReference type="Proteomes" id="UP000707451"/>
    </source>
</evidence>
<reference evidence="1" key="1">
    <citation type="submission" date="2021-06" db="EMBL/GenBank/DDBJ databases">
        <title>Genome Sequence of Mortierella hyaline Strain SCG-10, a Cold-Adapted, Nitrate-Reducing Fungus Isolated from Soil in Minnesota, USA.</title>
        <authorList>
            <person name="Aldossari N."/>
        </authorList>
    </citation>
    <scope>NUCLEOTIDE SEQUENCE</scope>
    <source>
        <strain evidence="1">SCG-10</strain>
    </source>
</reference>
<proteinExistence type="predicted"/>
<dbReference type="Proteomes" id="UP000707451">
    <property type="component" value="Unassembled WGS sequence"/>
</dbReference>
<sequence>MAEEIKQKVRKKIAKRFSSSIEGDTIELFKSKYQGESAARAIKESIQPLVQESQTQRLIGEFVETLAVGMHAAEETKRAELQKASPPMTITNVYRRKAKRDAVTKDEREILTHLHVRLEPYDTDKEQQGVEQMEINNET</sequence>